<reference evidence="1 2" key="1">
    <citation type="submission" date="2018-05" db="EMBL/GenBank/DDBJ databases">
        <title>Genomic Encyclopedia of Type Strains, Phase IV (KMG-IV): sequencing the most valuable type-strain genomes for metagenomic binning, comparative biology and taxonomic classification.</title>
        <authorList>
            <person name="Goeker M."/>
        </authorList>
    </citation>
    <scope>NUCLEOTIDE SEQUENCE [LARGE SCALE GENOMIC DNA]</scope>
    <source>
        <strain evidence="1 2">DSM 44717</strain>
    </source>
</reference>
<organism evidence="1 2">
    <name type="scientific">Nocardia neocaledoniensis</name>
    <dbReference type="NCBI Taxonomy" id="236511"/>
    <lineage>
        <taxon>Bacteria</taxon>
        <taxon>Bacillati</taxon>
        <taxon>Actinomycetota</taxon>
        <taxon>Actinomycetes</taxon>
        <taxon>Mycobacteriales</taxon>
        <taxon>Nocardiaceae</taxon>
        <taxon>Nocardia</taxon>
    </lineage>
</organism>
<evidence type="ECO:0000313" key="1">
    <source>
        <dbReference type="EMBL" id="PWV75944.1"/>
    </source>
</evidence>
<name>A0A317NN49_9NOCA</name>
<proteinExistence type="predicted"/>
<accession>A0A317NN49</accession>
<sequence>MSGLRLSAPFDGRDAEGKPVVNRASLEPAVTERVLDYLAHAPVVLSARSYAADDFDASVRNVPMNFHTDGVFVWPGAVPHYLRKYGVAPEPALVQHIIGKNFAIGEVGEQARQAAVLAMESDNLIS</sequence>
<comment type="caution">
    <text evidence="1">The sequence shown here is derived from an EMBL/GenBank/DDBJ whole genome shotgun (WGS) entry which is preliminary data.</text>
</comment>
<dbReference type="AlphaFoldDB" id="A0A317NN49"/>
<dbReference type="Proteomes" id="UP000246410">
    <property type="component" value="Unassembled WGS sequence"/>
</dbReference>
<keyword evidence="2" id="KW-1185">Reference proteome</keyword>
<dbReference type="RefSeq" id="WP_110037635.1">
    <property type="nucleotide sequence ID" value="NZ_QGTL01000004.1"/>
</dbReference>
<gene>
    <name evidence="1" type="ORF">DFR69_10445</name>
</gene>
<evidence type="ECO:0000313" key="2">
    <source>
        <dbReference type="Proteomes" id="UP000246410"/>
    </source>
</evidence>
<protein>
    <submittedName>
        <fullName evidence="1">Uncharacterized protein</fullName>
    </submittedName>
</protein>
<dbReference type="EMBL" id="QGTL01000004">
    <property type="protein sequence ID" value="PWV75944.1"/>
    <property type="molecule type" value="Genomic_DNA"/>
</dbReference>